<keyword evidence="1" id="KW-1133">Transmembrane helix</keyword>
<evidence type="ECO:0000313" key="3">
    <source>
        <dbReference type="Proteomes" id="UP001596470"/>
    </source>
</evidence>
<feature type="transmembrane region" description="Helical" evidence="1">
    <location>
        <begin position="67"/>
        <end position="88"/>
    </location>
</feature>
<accession>A0ABW2D6F4</accession>
<evidence type="ECO:0000256" key="1">
    <source>
        <dbReference type="SAM" id="Phobius"/>
    </source>
</evidence>
<comment type="caution">
    <text evidence="2">The sequence shown here is derived from an EMBL/GenBank/DDBJ whole genome shotgun (WGS) entry which is preliminary data.</text>
</comment>
<keyword evidence="1" id="KW-0812">Transmembrane</keyword>
<dbReference type="Pfam" id="PF08592">
    <property type="entry name" value="Anthrone_oxy"/>
    <property type="match status" value="1"/>
</dbReference>
<evidence type="ECO:0000313" key="2">
    <source>
        <dbReference type="EMBL" id="MFC6957744.1"/>
    </source>
</evidence>
<gene>
    <name evidence="2" type="ORF">ACFQS3_11110</name>
</gene>
<organism evidence="2 3">
    <name type="scientific">Glycomyces mayteni</name>
    <dbReference type="NCBI Taxonomy" id="543887"/>
    <lineage>
        <taxon>Bacteria</taxon>
        <taxon>Bacillati</taxon>
        <taxon>Actinomycetota</taxon>
        <taxon>Actinomycetes</taxon>
        <taxon>Glycomycetales</taxon>
        <taxon>Glycomycetaceae</taxon>
        <taxon>Glycomyces</taxon>
    </lineage>
</organism>
<sequence>MTTAPNPPGPARPLRTAVLLLATLTTGLTAGVYTDWSSTIMPGLGEVDDRTFVGAFQALDAAIMNPLFLGVEFTGSLLLIALALVLHLRSGQRAVIVWLSVALAAYFVSVVITMGVNEPLNQQIRSATELGTDADFTAARALLDEARWTAWNTVRALVTLTAFAGLAWTLVIHRRR</sequence>
<dbReference type="InterPro" id="IPR013901">
    <property type="entry name" value="Anthrone_oxy"/>
</dbReference>
<dbReference type="RefSeq" id="WP_382349849.1">
    <property type="nucleotide sequence ID" value="NZ_JBHMBP010000002.1"/>
</dbReference>
<keyword evidence="3" id="KW-1185">Reference proteome</keyword>
<dbReference type="EMBL" id="JBHSYS010000002">
    <property type="protein sequence ID" value="MFC6957744.1"/>
    <property type="molecule type" value="Genomic_DNA"/>
</dbReference>
<reference evidence="3" key="1">
    <citation type="journal article" date="2019" name="Int. J. Syst. Evol. Microbiol.">
        <title>The Global Catalogue of Microorganisms (GCM) 10K type strain sequencing project: providing services to taxonomists for standard genome sequencing and annotation.</title>
        <authorList>
            <consortium name="The Broad Institute Genomics Platform"/>
            <consortium name="The Broad Institute Genome Sequencing Center for Infectious Disease"/>
            <person name="Wu L."/>
            <person name="Ma J."/>
        </authorList>
    </citation>
    <scope>NUCLEOTIDE SEQUENCE [LARGE SCALE GENOMIC DNA]</scope>
    <source>
        <strain evidence="3">KACC 12634</strain>
    </source>
</reference>
<dbReference type="Proteomes" id="UP001596470">
    <property type="component" value="Unassembled WGS sequence"/>
</dbReference>
<keyword evidence="1" id="KW-0472">Membrane</keyword>
<proteinExistence type="predicted"/>
<name>A0ABW2D6F4_9ACTN</name>
<feature type="transmembrane region" description="Helical" evidence="1">
    <location>
        <begin position="153"/>
        <end position="172"/>
    </location>
</feature>
<feature type="transmembrane region" description="Helical" evidence="1">
    <location>
        <begin position="95"/>
        <end position="116"/>
    </location>
</feature>
<protein>
    <submittedName>
        <fullName evidence="2">Anthrone oxygenase family protein</fullName>
    </submittedName>
</protein>